<dbReference type="CDD" id="cd00093">
    <property type="entry name" value="HTH_XRE"/>
    <property type="match status" value="1"/>
</dbReference>
<dbReference type="GO" id="GO:0003677">
    <property type="term" value="F:DNA binding"/>
    <property type="evidence" value="ECO:0007669"/>
    <property type="project" value="InterPro"/>
</dbReference>
<keyword evidence="3" id="KW-1185">Reference proteome</keyword>
<dbReference type="Proteomes" id="UP001143370">
    <property type="component" value="Unassembled WGS sequence"/>
</dbReference>
<accession>A0A9W6N1Q6</accession>
<evidence type="ECO:0000259" key="1">
    <source>
        <dbReference type="PROSITE" id="PS50943"/>
    </source>
</evidence>
<dbReference type="Pfam" id="PF01381">
    <property type="entry name" value="HTH_3"/>
    <property type="match status" value="1"/>
</dbReference>
<dbReference type="Gene3D" id="1.10.260.40">
    <property type="entry name" value="lambda repressor-like DNA-binding domains"/>
    <property type="match status" value="1"/>
</dbReference>
<dbReference type="PROSITE" id="PS50943">
    <property type="entry name" value="HTH_CROC1"/>
    <property type="match status" value="1"/>
</dbReference>
<dbReference type="InterPro" id="IPR010982">
    <property type="entry name" value="Lambda_DNA-bd_dom_sf"/>
</dbReference>
<evidence type="ECO:0000313" key="2">
    <source>
        <dbReference type="EMBL" id="GLK74277.1"/>
    </source>
</evidence>
<dbReference type="InterPro" id="IPR001387">
    <property type="entry name" value="Cro/C1-type_HTH"/>
</dbReference>
<reference evidence="2" key="2">
    <citation type="submission" date="2023-01" db="EMBL/GenBank/DDBJ databases">
        <authorList>
            <person name="Sun Q."/>
            <person name="Evtushenko L."/>
        </authorList>
    </citation>
    <scope>NUCLEOTIDE SEQUENCE</scope>
    <source>
        <strain evidence="2">VKM B-2484</strain>
    </source>
</reference>
<proteinExistence type="predicted"/>
<name>A0A9W6N1Q6_9HYPH</name>
<sequence>MKTNASGAKTSRAQRKSSLLHGFQTQLEAFRAQAGLSRRAFADRLGIPRSSYFHLMSEAGNPSLDTVELIAERVGVEPTSLLRASCPKSKTSGES</sequence>
<feature type="domain" description="HTH cro/C1-type" evidence="1">
    <location>
        <begin position="27"/>
        <end position="81"/>
    </location>
</feature>
<reference evidence="2" key="1">
    <citation type="journal article" date="2014" name="Int. J. Syst. Evol. Microbiol.">
        <title>Complete genome sequence of Corynebacterium casei LMG S-19264T (=DSM 44701T), isolated from a smear-ripened cheese.</title>
        <authorList>
            <consortium name="US DOE Joint Genome Institute (JGI-PGF)"/>
            <person name="Walter F."/>
            <person name="Albersmeier A."/>
            <person name="Kalinowski J."/>
            <person name="Ruckert C."/>
        </authorList>
    </citation>
    <scope>NUCLEOTIDE SEQUENCE</scope>
    <source>
        <strain evidence="2">VKM B-2484</strain>
    </source>
</reference>
<dbReference type="RefSeq" id="WP_213373354.1">
    <property type="nucleotide sequence ID" value="NZ_BSFJ01000036.1"/>
</dbReference>
<comment type="caution">
    <text evidence="2">The sequence shown here is derived from an EMBL/GenBank/DDBJ whole genome shotgun (WGS) entry which is preliminary data.</text>
</comment>
<protein>
    <recommendedName>
        <fullName evidence="1">HTH cro/C1-type domain-containing protein</fullName>
    </recommendedName>
</protein>
<dbReference type="AlphaFoldDB" id="A0A9W6N1Q6"/>
<dbReference type="SUPFAM" id="SSF47413">
    <property type="entry name" value="lambda repressor-like DNA-binding domains"/>
    <property type="match status" value="1"/>
</dbReference>
<dbReference type="EMBL" id="BSFJ01000036">
    <property type="protein sequence ID" value="GLK74277.1"/>
    <property type="molecule type" value="Genomic_DNA"/>
</dbReference>
<evidence type="ECO:0000313" key="3">
    <source>
        <dbReference type="Proteomes" id="UP001143370"/>
    </source>
</evidence>
<organism evidence="2 3">
    <name type="scientific">Ancylobacter dichloromethanicus</name>
    <dbReference type="NCBI Taxonomy" id="518825"/>
    <lineage>
        <taxon>Bacteria</taxon>
        <taxon>Pseudomonadati</taxon>
        <taxon>Pseudomonadota</taxon>
        <taxon>Alphaproteobacteria</taxon>
        <taxon>Hyphomicrobiales</taxon>
        <taxon>Xanthobacteraceae</taxon>
        <taxon>Ancylobacter</taxon>
    </lineage>
</organism>
<dbReference type="SMART" id="SM00530">
    <property type="entry name" value="HTH_XRE"/>
    <property type="match status" value="1"/>
</dbReference>
<gene>
    <name evidence="2" type="ORF">GCM10017643_43950</name>
</gene>